<name>A0A5M3Q1T6_9GAMM</name>
<evidence type="ECO:0000313" key="1">
    <source>
        <dbReference type="EMBL" id="GBO89178.1"/>
    </source>
</evidence>
<dbReference type="AlphaFoldDB" id="A0A5M3Q1T6"/>
<comment type="caution">
    <text evidence="1">The sequence shown here is derived from an EMBL/GenBank/DDBJ whole genome shotgun (WGS) entry which is preliminary data.</text>
</comment>
<protein>
    <submittedName>
        <fullName evidence="1">Uncharacterized protein</fullName>
    </submittedName>
</protein>
<accession>A0A5M3Q1T6</accession>
<gene>
    <name evidence="1" type="ORF">MSSD14B_28460</name>
</gene>
<proteinExistence type="predicted"/>
<dbReference type="RefSeq" id="WP_136631115.1">
    <property type="nucleotide sequence ID" value="NZ_BGZI01000020.1"/>
</dbReference>
<dbReference type="EMBL" id="BGZI01000020">
    <property type="protein sequence ID" value="GBO89178.1"/>
    <property type="molecule type" value="Genomic_DNA"/>
</dbReference>
<organism evidence="1 2">
    <name type="scientific">Marinobacter salsuginis</name>
    <dbReference type="NCBI Taxonomy" id="418719"/>
    <lineage>
        <taxon>Bacteria</taxon>
        <taxon>Pseudomonadati</taxon>
        <taxon>Pseudomonadota</taxon>
        <taxon>Gammaproteobacteria</taxon>
        <taxon>Pseudomonadales</taxon>
        <taxon>Marinobacteraceae</taxon>
        <taxon>Marinobacter</taxon>
    </lineage>
</organism>
<reference evidence="1 2" key="1">
    <citation type="journal article" date="2019" name="J. Gen. Appl. Microbiol.">
        <title>Aerobic degradation of cis-dichloroethene by the marine bacterium Marinobacter salsuginis strain 5N-3.</title>
        <authorList>
            <person name="Inoue Y."/>
            <person name="Fukunaga Y."/>
            <person name="Katsumata H."/>
            <person name="Ohji S."/>
            <person name="Hosoyama A."/>
            <person name="Mori K."/>
            <person name="Ando K."/>
        </authorList>
    </citation>
    <scope>NUCLEOTIDE SEQUENCE [LARGE SCALE GENOMIC DNA]</scope>
    <source>
        <strain evidence="1 2">NBRC 109114</strain>
    </source>
</reference>
<sequence length="119" mass="13829">MNSKQARYLARNPRAMMQYKATGRLPQTFRPRSPLIDLLETMSPRERVELRGIRLSPALGYQTGQTFANAEQLYRFVKPHAEMIESEPFPAESMRIKRFAKRLTIEDLKEHQINSGHGK</sequence>
<dbReference type="Proteomes" id="UP000387223">
    <property type="component" value="Unassembled WGS sequence"/>
</dbReference>
<evidence type="ECO:0000313" key="2">
    <source>
        <dbReference type="Proteomes" id="UP000387223"/>
    </source>
</evidence>